<evidence type="ECO:0000313" key="3">
    <source>
        <dbReference type="Proteomes" id="UP000801492"/>
    </source>
</evidence>
<organism evidence="2 3">
    <name type="scientific">Ignelater luminosus</name>
    <name type="common">Cucubano</name>
    <name type="synonym">Pyrophorus luminosus</name>
    <dbReference type="NCBI Taxonomy" id="2038154"/>
    <lineage>
        <taxon>Eukaryota</taxon>
        <taxon>Metazoa</taxon>
        <taxon>Ecdysozoa</taxon>
        <taxon>Arthropoda</taxon>
        <taxon>Hexapoda</taxon>
        <taxon>Insecta</taxon>
        <taxon>Pterygota</taxon>
        <taxon>Neoptera</taxon>
        <taxon>Endopterygota</taxon>
        <taxon>Coleoptera</taxon>
        <taxon>Polyphaga</taxon>
        <taxon>Elateriformia</taxon>
        <taxon>Elateroidea</taxon>
        <taxon>Elateridae</taxon>
        <taxon>Agrypninae</taxon>
        <taxon>Pyrophorini</taxon>
        <taxon>Ignelater</taxon>
    </lineage>
</organism>
<keyword evidence="3" id="KW-1185">Reference proteome</keyword>
<dbReference type="Proteomes" id="UP000801492">
    <property type="component" value="Unassembled WGS sequence"/>
</dbReference>
<evidence type="ECO:0000256" key="1">
    <source>
        <dbReference type="SAM" id="MobiDB-lite"/>
    </source>
</evidence>
<reference evidence="2" key="1">
    <citation type="submission" date="2019-08" db="EMBL/GenBank/DDBJ databases">
        <title>The genome of the North American firefly Photinus pyralis.</title>
        <authorList>
            <consortium name="Photinus pyralis genome working group"/>
            <person name="Fallon T.R."/>
            <person name="Sander Lower S.E."/>
            <person name="Weng J.-K."/>
        </authorList>
    </citation>
    <scope>NUCLEOTIDE SEQUENCE</scope>
    <source>
        <strain evidence="2">TRF0915ILg1</strain>
        <tissue evidence="2">Whole body</tissue>
    </source>
</reference>
<accession>A0A8K0CRV1</accession>
<dbReference type="PANTHER" id="PTHR45913:SF19">
    <property type="entry name" value="LOW QUALITY PROTEIN: ZINC FINGER BED DOMAIN-CONTAINING PROTEIN 5-LIKE"/>
    <property type="match status" value="1"/>
</dbReference>
<feature type="region of interest" description="Disordered" evidence="1">
    <location>
        <begin position="1"/>
        <end position="34"/>
    </location>
</feature>
<protein>
    <submittedName>
        <fullName evidence="2">Uncharacterized protein</fullName>
    </submittedName>
</protein>
<sequence>MDDKSSLAHSDNNAGTSLSSCDSDISPEQITKPFTQLEFRSEITQILLLDEEPLDDDGDVPNDDSEDGSDHLCNLPNTNIGKHFAIPIPDGPNICRRRAVCKNKTHDAPAVKGARSDLAQELKEKNPTLVSTHCVIHRQALASITLPQNLRQTLDSAINVVNYIKSSILNSRLFTLLCAYLDSDHRVLLFHAVIRWLCKGNMLARFHELKDELKIKIEAHLQALKHELDRYYRDSISELPLWHITRNPFVVDVLQLPEVVLEESL</sequence>
<dbReference type="AlphaFoldDB" id="A0A8K0CRV1"/>
<proteinExistence type="predicted"/>
<gene>
    <name evidence="2" type="ORF">ILUMI_15996</name>
</gene>
<dbReference type="OrthoDB" id="6627600at2759"/>
<dbReference type="PANTHER" id="PTHR45913">
    <property type="entry name" value="EPM2A-INTERACTING PROTEIN 1"/>
    <property type="match status" value="1"/>
</dbReference>
<dbReference type="EMBL" id="VTPC01057004">
    <property type="protein sequence ID" value="KAF2890177.1"/>
    <property type="molecule type" value="Genomic_DNA"/>
</dbReference>
<evidence type="ECO:0000313" key="2">
    <source>
        <dbReference type="EMBL" id="KAF2890177.1"/>
    </source>
</evidence>
<feature type="compositionally biased region" description="Acidic residues" evidence="1">
    <location>
        <begin position="51"/>
        <end position="67"/>
    </location>
</feature>
<feature type="region of interest" description="Disordered" evidence="1">
    <location>
        <begin position="51"/>
        <end position="72"/>
    </location>
</feature>
<comment type="caution">
    <text evidence="2">The sequence shown here is derived from an EMBL/GenBank/DDBJ whole genome shotgun (WGS) entry which is preliminary data.</text>
</comment>
<feature type="compositionally biased region" description="Polar residues" evidence="1">
    <location>
        <begin position="7"/>
        <end position="34"/>
    </location>
</feature>
<name>A0A8K0CRV1_IGNLU</name>